<evidence type="ECO:0000256" key="9">
    <source>
        <dbReference type="SAM" id="Phobius"/>
    </source>
</evidence>
<dbReference type="GO" id="GO:0009401">
    <property type="term" value="P:phosphoenolpyruvate-dependent sugar phosphotransferase system"/>
    <property type="evidence" value="ECO:0007669"/>
    <property type="project" value="UniProtKB-KW"/>
</dbReference>
<comment type="caution">
    <text evidence="11">The sequence shown here is derived from an EMBL/GenBank/DDBJ whole genome shotgun (WGS) entry which is preliminary data.</text>
</comment>
<dbReference type="GO" id="GO:0008982">
    <property type="term" value="F:protein-N(PI)-phosphohistidine-sugar phosphotransferase activity"/>
    <property type="evidence" value="ECO:0007669"/>
    <property type="project" value="InterPro"/>
</dbReference>
<dbReference type="InterPro" id="IPR050558">
    <property type="entry name" value="PTS_Sugar-Specific_Components"/>
</dbReference>
<keyword evidence="3" id="KW-1003">Cell membrane</keyword>
<evidence type="ECO:0000313" key="11">
    <source>
        <dbReference type="EMBL" id="NYE07892.1"/>
    </source>
</evidence>
<evidence type="ECO:0000256" key="4">
    <source>
        <dbReference type="ARBA" id="ARBA00022597"/>
    </source>
</evidence>
<evidence type="ECO:0000256" key="2">
    <source>
        <dbReference type="ARBA" id="ARBA00022448"/>
    </source>
</evidence>
<dbReference type="InterPro" id="IPR013013">
    <property type="entry name" value="PTS_EIIC_1"/>
</dbReference>
<dbReference type="PROSITE" id="PS51103">
    <property type="entry name" value="PTS_EIIC_TYPE_1"/>
    <property type="match status" value="1"/>
</dbReference>
<evidence type="ECO:0000259" key="10">
    <source>
        <dbReference type="PROSITE" id="PS51103"/>
    </source>
</evidence>
<keyword evidence="4" id="KW-0762">Sugar transport</keyword>
<keyword evidence="7 9" id="KW-1133">Transmembrane helix</keyword>
<gene>
    <name evidence="11" type="ORF">F4694_004733</name>
</gene>
<dbReference type="PANTHER" id="PTHR30175:SF1">
    <property type="entry name" value="PTS SYSTEM ARBUTIN-, CELLOBIOSE-, AND SALICIN-SPECIFIC EIIBC COMPONENT-RELATED"/>
    <property type="match status" value="1"/>
</dbReference>
<sequence length="144" mass="15812">MKKFGGTPFIGMTIAAALVYPTLGTFTQGEPLYSLFTGTIFESPVFITFAGIPVILLTYSTSVIPIFISAFFAAKVEKFFANVIPSVARAFLMPTFTLLLIVPATFIVIGPISTWLSLLVGQGTIWLFELKIALRIHLKRSQLF</sequence>
<feature type="transmembrane region" description="Helical" evidence="9">
    <location>
        <begin position="7"/>
        <end position="26"/>
    </location>
</feature>
<dbReference type="InterPro" id="IPR003352">
    <property type="entry name" value="PTS_EIIC"/>
</dbReference>
<dbReference type="AlphaFoldDB" id="A0A852TGK9"/>
<comment type="subcellular location">
    <subcellularLocation>
        <location evidence="1">Cell membrane</location>
        <topology evidence="1">Multi-pass membrane protein</topology>
    </subcellularLocation>
</comment>
<dbReference type="EMBL" id="JACCBX010000011">
    <property type="protein sequence ID" value="NYE07892.1"/>
    <property type="molecule type" value="Genomic_DNA"/>
</dbReference>
<evidence type="ECO:0000256" key="6">
    <source>
        <dbReference type="ARBA" id="ARBA00022692"/>
    </source>
</evidence>
<evidence type="ECO:0000256" key="1">
    <source>
        <dbReference type="ARBA" id="ARBA00004651"/>
    </source>
</evidence>
<keyword evidence="8 9" id="KW-0472">Membrane</keyword>
<feature type="domain" description="PTS EIIC type-1" evidence="10">
    <location>
        <begin position="1"/>
        <end position="144"/>
    </location>
</feature>
<dbReference type="PANTHER" id="PTHR30175">
    <property type="entry name" value="PHOSPHOTRANSFERASE SYSTEM TRANSPORT PROTEIN"/>
    <property type="match status" value="1"/>
</dbReference>
<organism evidence="11 12">
    <name type="scientific">Neobacillus niacini</name>
    <dbReference type="NCBI Taxonomy" id="86668"/>
    <lineage>
        <taxon>Bacteria</taxon>
        <taxon>Bacillati</taxon>
        <taxon>Bacillota</taxon>
        <taxon>Bacilli</taxon>
        <taxon>Bacillales</taxon>
        <taxon>Bacillaceae</taxon>
        <taxon>Neobacillus</taxon>
    </lineage>
</organism>
<protein>
    <submittedName>
        <fullName evidence="11">Phosphotransferase system glucose/maltose/N-acetylglucosamine-specific IIC component</fullName>
    </submittedName>
</protein>
<feature type="transmembrane region" description="Helical" evidence="9">
    <location>
        <begin position="86"/>
        <end position="109"/>
    </location>
</feature>
<dbReference type="GO" id="GO:0015771">
    <property type="term" value="P:trehalose transport"/>
    <property type="evidence" value="ECO:0007669"/>
    <property type="project" value="TreeGrafter"/>
</dbReference>
<dbReference type="GO" id="GO:0005886">
    <property type="term" value="C:plasma membrane"/>
    <property type="evidence" value="ECO:0007669"/>
    <property type="project" value="UniProtKB-SubCell"/>
</dbReference>
<evidence type="ECO:0000256" key="8">
    <source>
        <dbReference type="ARBA" id="ARBA00023136"/>
    </source>
</evidence>
<keyword evidence="5" id="KW-0598">Phosphotransferase system</keyword>
<accession>A0A852TGK9</accession>
<evidence type="ECO:0000256" key="7">
    <source>
        <dbReference type="ARBA" id="ARBA00022989"/>
    </source>
</evidence>
<proteinExistence type="predicted"/>
<keyword evidence="2" id="KW-0813">Transport</keyword>
<dbReference type="Proteomes" id="UP000548423">
    <property type="component" value="Unassembled WGS sequence"/>
</dbReference>
<keyword evidence="6 9" id="KW-0812">Transmembrane</keyword>
<reference evidence="12" key="1">
    <citation type="submission" date="2020-07" db="EMBL/GenBank/DDBJ databases">
        <authorList>
            <person name="Partida-Martinez L."/>
            <person name="Huntemann M."/>
            <person name="Clum A."/>
            <person name="Wang J."/>
            <person name="Palaniappan K."/>
            <person name="Ritter S."/>
            <person name="Chen I.-M."/>
            <person name="Stamatis D."/>
            <person name="Reddy T."/>
            <person name="O'Malley R."/>
            <person name="Daum C."/>
            <person name="Shapiro N."/>
            <person name="Ivanova N."/>
            <person name="Kyrpides N."/>
            <person name="Woyke T."/>
        </authorList>
    </citation>
    <scope>NUCLEOTIDE SEQUENCE [LARGE SCALE GENOMIC DNA]</scope>
    <source>
        <strain evidence="12">AT2.8</strain>
    </source>
</reference>
<feature type="transmembrane region" description="Helical" evidence="9">
    <location>
        <begin position="46"/>
        <end position="74"/>
    </location>
</feature>
<evidence type="ECO:0000256" key="5">
    <source>
        <dbReference type="ARBA" id="ARBA00022683"/>
    </source>
</evidence>
<evidence type="ECO:0000256" key="3">
    <source>
        <dbReference type="ARBA" id="ARBA00022475"/>
    </source>
</evidence>
<dbReference type="GO" id="GO:0090589">
    <property type="term" value="F:protein-phosphocysteine-trehalose phosphotransferase system transporter activity"/>
    <property type="evidence" value="ECO:0007669"/>
    <property type="project" value="TreeGrafter"/>
</dbReference>
<dbReference type="Pfam" id="PF02378">
    <property type="entry name" value="PTS_EIIC"/>
    <property type="match status" value="1"/>
</dbReference>
<reference evidence="12" key="2">
    <citation type="submission" date="2020-08" db="EMBL/GenBank/DDBJ databases">
        <title>The Agave Microbiome: Exploring the role of microbial communities in plant adaptations to desert environments.</title>
        <authorList>
            <person name="Partida-Martinez L.P."/>
        </authorList>
    </citation>
    <scope>NUCLEOTIDE SEQUENCE [LARGE SCALE GENOMIC DNA]</scope>
    <source>
        <strain evidence="12">AT2.8</strain>
    </source>
</reference>
<feature type="transmembrane region" description="Helical" evidence="9">
    <location>
        <begin position="115"/>
        <end position="134"/>
    </location>
</feature>
<name>A0A852TGK9_9BACI</name>
<evidence type="ECO:0000313" key="12">
    <source>
        <dbReference type="Proteomes" id="UP000548423"/>
    </source>
</evidence>